<protein>
    <submittedName>
        <fullName evidence="2">Uncharacterized protein</fullName>
    </submittedName>
</protein>
<keyword evidence="3" id="KW-1185">Reference proteome</keyword>
<comment type="caution">
    <text evidence="2">The sequence shown here is derived from an EMBL/GenBank/DDBJ whole genome shotgun (WGS) entry which is preliminary data.</text>
</comment>
<feature type="compositionally biased region" description="Basic and acidic residues" evidence="1">
    <location>
        <begin position="159"/>
        <end position="178"/>
    </location>
</feature>
<feature type="compositionally biased region" description="Polar residues" evidence="1">
    <location>
        <begin position="496"/>
        <end position="518"/>
    </location>
</feature>
<reference evidence="2 3" key="1">
    <citation type="submission" date="2024-04" db="EMBL/GenBank/DDBJ databases">
        <title>Phyllosticta paracitricarpa is synonymous to the EU quarantine fungus P. citricarpa based on phylogenomic analyses.</title>
        <authorList>
            <consortium name="Lawrence Berkeley National Laboratory"/>
            <person name="Van Ingen-Buijs V.A."/>
            <person name="Van Westerhoven A.C."/>
            <person name="Haridas S."/>
            <person name="Skiadas P."/>
            <person name="Martin F."/>
            <person name="Groenewald J.Z."/>
            <person name="Crous P.W."/>
            <person name="Seidl M.F."/>
        </authorList>
    </citation>
    <scope>NUCLEOTIDE SEQUENCE [LARGE SCALE GENOMIC DNA]</scope>
    <source>
        <strain evidence="2 3">CBS 123371</strain>
    </source>
</reference>
<feature type="compositionally biased region" description="Low complexity" evidence="1">
    <location>
        <begin position="457"/>
        <end position="468"/>
    </location>
</feature>
<feature type="compositionally biased region" description="Basic and acidic residues" evidence="1">
    <location>
        <begin position="187"/>
        <end position="201"/>
    </location>
</feature>
<feature type="region of interest" description="Disordered" evidence="1">
    <location>
        <begin position="115"/>
        <end position="471"/>
    </location>
</feature>
<accession>A0ABR1L119</accession>
<evidence type="ECO:0000256" key="1">
    <source>
        <dbReference type="SAM" id="MobiDB-lite"/>
    </source>
</evidence>
<feature type="compositionally biased region" description="Polar residues" evidence="1">
    <location>
        <begin position="123"/>
        <end position="132"/>
    </location>
</feature>
<dbReference type="EMBL" id="JBBPHU010000001">
    <property type="protein sequence ID" value="KAK7524794.1"/>
    <property type="molecule type" value="Genomic_DNA"/>
</dbReference>
<feature type="compositionally biased region" description="Basic and acidic residues" evidence="1">
    <location>
        <begin position="416"/>
        <end position="432"/>
    </location>
</feature>
<sequence length="782" mass="86801">MSTSDTSPPTTSATAKPTIQSQSSLSAEDADELRKLDDAFDRIRNNIPDAPYIVTVPCAEPRYHHWSAEQAASWCRNTPFDPGEERLQYMSFILRDPSDSCFVCRTEVDEERDRRAAMKDKITPSSASTPVRNNVPKKKISLAAYKSQKASGLLGKPSGSEEKTKREDSRLREVHSLPDKPPPTEVVSEKGQKRPRDDVDAKQSSSPSRDESPPAAKKHRASDSSTDKPSTEPINNSESTPHGLPRLLSPILSPHAQGLPPLLSPTLPDEIEAELSKRAVEERRTNRQKENGSNPSHDAKLGRPPQMSPARGKNGLAAGDDEPPTKISKTHLTNDATKSTHTEEKRRRLIVTLRYGRKRRQDVERYLRLPPNRKNRPKEHGVAEDSESEKPRKADYVKTKEPLSKEAPRKAIAQAAEKRPRGADDGHLEARPPKRPRAPSNLDLDKKPWTPIPPSQQSPSLSQKSSAQKNQYLTPRKELKAASMIRSVSNESNGIVVTPGQAASTPSDIKGPTTSVNGKASEAQIWGTHSKRLNELGRRIKHETQALSQPVGKQAPPLKDRKRAAVMSIECILTYMAAYFCQDYRVHLLNHPNTNENWRTMLPLFRYFKSGCQSFPVLEGLRLQLGAIISHRVATVVAQQSASSTGHDGEKDKESQGSSFGGPGSTIHMSADKALAVMSENVKFLGTMLGESRGKLSIDDLIDHFPRTWDGRTRQNDPDSGPNVLDMSKWEQLPPGNLEGPYFLPLGVETTPVQAVRMGLVFLDEWMKREGVDYKLQLKLHM</sequence>
<feature type="compositionally biased region" description="Low complexity" evidence="1">
    <location>
        <begin position="1"/>
        <end position="18"/>
    </location>
</feature>
<feature type="compositionally biased region" description="Polar residues" evidence="1">
    <location>
        <begin position="231"/>
        <end position="240"/>
    </location>
</feature>
<feature type="compositionally biased region" description="Basic and acidic residues" evidence="1">
    <location>
        <begin position="378"/>
        <end position="409"/>
    </location>
</feature>
<feature type="region of interest" description="Disordered" evidence="1">
    <location>
        <begin position="640"/>
        <end position="664"/>
    </location>
</feature>
<feature type="region of interest" description="Disordered" evidence="1">
    <location>
        <begin position="496"/>
        <end position="521"/>
    </location>
</feature>
<feature type="compositionally biased region" description="Basic and acidic residues" evidence="1">
    <location>
        <begin position="274"/>
        <end position="290"/>
    </location>
</feature>
<evidence type="ECO:0000313" key="2">
    <source>
        <dbReference type="EMBL" id="KAK7524794.1"/>
    </source>
</evidence>
<feature type="compositionally biased region" description="Basic and acidic residues" evidence="1">
    <location>
        <begin position="221"/>
        <end position="230"/>
    </location>
</feature>
<evidence type="ECO:0000313" key="3">
    <source>
        <dbReference type="Proteomes" id="UP001363622"/>
    </source>
</evidence>
<gene>
    <name evidence="2" type="ORF">IWZ03DRAFT_33523</name>
</gene>
<dbReference type="Proteomes" id="UP001363622">
    <property type="component" value="Unassembled WGS sequence"/>
</dbReference>
<name>A0ABR1L119_9PEZI</name>
<feature type="region of interest" description="Disordered" evidence="1">
    <location>
        <begin position="1"/>
        <end position="30"/>
    </location>
</feature>
<proteinExistence type="predicted"/>
<organism evidence="2 3">
    <name type="scientific">Phyllosticta citriasiana</name>
    <dbReference type="NCBI Taxonomy" id="595635"/>
    <lineage>
        <taxon>Eukaryota</taxon>
        <taxon>Fungi</taxon>
        <taxon>Dikarya</taxon>
        <taxon>Ascomycota</taxon>
        <taxon>Pezizomycotina</taxon>
        <taxon>Dothideomycetes</taxon>
        <taxon>Dothideomycetes incertae sedis</taxon>
        <taxon>Botryosphaeriales</taxon>
        <taxon>Phyllostictaceae</taxon>
        <taxon>Phyllosticta</taxon>
    </lineage>
</organism>